<dbReference type="CDD" id="cd08760">
    <property type="entry name" value="Cyt_b561_FRRS1_like"/>
    <property type="match status" value="1"/>
</dbReference>
<evidence type="ECO:0000256" key="2">
    <source>
        <dbReference type="ARBA" id="ARBA00022448"/>
    </source>
</evidence>
<evidence type="ECO:0000256" key="13">
    <source>
        <dbReference type="SAM" id="SignalP"/>
    </source>
</evidence>
<dbReference type="InterPro" id="IPR005018">
    <property type="entry name" value="DOMON_domain"/>
</dbReference>
<evidence type="ECO:0000256" key="4">
    <source>
        <dbReference type="ARBA" id="ARBA00022723"/>
    </source>
</evidence>
<evidence type="ECO:0000313" key="17">
    <source>
        <dbReference type="Proteomes" id="UP001085076"/>
    </source>
</evidence>
<dbReference type="Proteomes" id="UP001085076">
    <property type="component" value="Miscellaneous, Linkage group lg02"/>
</dbReference>
<dbReference type="InterPro" id="IPR017214">
    <property type="entry name" value="UCP037471"/>
</dbReference>
<dbReference type="InterPro" id="IPR045265">
    <property type="entry name" value="AIR12_DOMON"/>
</dbReference>
<feature type="transmembrane region" description="Helical" evidence="12">
    <location>
        <begin position="248"/>
        <end position="265"/>
    </location>
</feature>
<keyword evidence="5 13" id="KW-0732">Signal</keyword>
<feature type="compositionally biased region" description="Polar residues" evidence="11">
    <location>
        <begin position="131"/>
        <end position="151"/>
    </location>
</feature>
<dbReference type="PANTHER" id="PTHR23130">
    <property type="entry name" value="CYTOCHROME B561 AND DOMON DOMAIN-CONTAINING PROTEIN"/>
    <property type="match status" value="1"/>
</dbReference>
<evidence type="ECO:0000256" key="12">
    <source>
        <dbReference type="SAM" id="Phobius"/>
    </source>
</evidence>
<dbReference type="Gene3D" id="1.20.120.1770">
    <property type="match status" value="1"/>
</dbReference>
<dbReference type="OrthoDB" id="2419613at2759"/>
<keyword evidence="8 12" id="KW-0472">Membrane</keyword>
<keyword evidence="10" id="KW-0408">Iron</keyword>
<reference evidence="16" key="2">
    <citation type="journal article" date="2022" name="Hortic Res">
        <title>The genome of Dioscorea zingiberensis sheds light on the biosynthesis, origin and evolution of the medicinally important diosgenin saponins.</title>
        <authorList>
            <person name="Li Y."/>
            <person name="Tan C."/>
            <person name="Li Z."/>
            <person name="Guo J."/>
            <person name="Li S."/>
            <person name="Chen X."/>
            <person name="Wang C."/>
            <person name="Dai X."/>
            <person name="Yang H."/>
            <person name="Song W."/>
            <person name="Hou L."/>
            <person name="Xu J."/>
            <person name="Tong Z."/>
            <person name="Xu A."/>
            <person name="Yuan X."/>
            <person name="Wang W."/>
            <person name="Yang Q."/>
            <person name="Chen L."/>
            <person name="Sun Z."/>
            <person name="Wang K."/>
            <person name="Pan B."/>
            <person name="Chen J."/>
            <person name="Bao Y."/>
            <person name="Liu F."/>
            <person name="Qi X."/>
            <person name="Gang D.R."/>
            <person name="Wen J."/>
            <person name="Li J."/>
        </authorList>
    </citation>
    <scope>NUCLEOTIDE SEQUENCE</scope>
    <source>
        <strain evidence="16">Dzin_1.0</strain>
    </source>
</reference>
<evidence type="ECO:0000313" key="16">
    <source>
        <dbReference type="EMBL" id="KAJ0982232.1"/>
    </source>
</evidence>
<evidence type="ECO:0000259" key="15">
    <source>
        <dbReference type="PROSITE" id="PS50939"/>
    </source>
</evidence>
<dbReference type="Pfam" id="PF03188">
    <property type="entry name" value="Cytochrom_B561"/>
    <property type="match status" value="1"/>
</dbReference>
<evidence type="ECO:0000256" key="5">
    <source>
        <dbReference type="ARBA" id="ARBA00022729"/>
    </source>
</evidence>
<dbReference type="PROSITE" id="PS50836">
    <property type="entry name" value="DOMON"/>
    <property type="match status" value="1"/>
</dbReference>
<dbReference type="PIRSF" id="PIRSF037471">
    <property type="entry name" value="UCP037471"/>
    <property type="match status" value="1"/>
</dbReference>
<dbReference type="EMBL" id="JAGGNH010000002">
    <property type="protein sequence ID" value="KAJ0982232.1"/>
    <property type="molecule type" value="Genomic_DNA"/>
</dbReference>
<evidence type="ECO:0000256" key="11">
    <source>
        <dbReference type="SAM" id="MobiDB-lite"/>
    </source>
</evidence>
<feature type="domain" description="Cytochrome b561" evidence="15">
    <location>
        <begin position="139"/>
        <end position="336"/>
    </location>
</feature>
<feature type="compositionally biased region" description="Gly residues" evidence="11">
    <location>
        <begin position="353"/>
        <end position="365"/>
    </location>
</feature>
<organism evidence="16 17">
    <name type="scientific">Dioscorea zingiberensis</name>
    <dbReference type="NCBI Taxonomy" id="325984"/>
    <lineage>
        <taxon>Eukaryota</taxon>
        <taxon>Viridiplantae</taxon>
        <taxon>Streptophyta</taxon>
        <taxon>Embryophyta</taxon>
        <taxon>Tracheophyta</taxon>
        <taxon>Spermatophyta</taxon>
        <taxon>Magnoliopsida</taxon>
        <taxon>Liliopsida</taxon>
        <taxon>Dioscoreales</taxon>
        <taxon>Dioscoreaceae</taxon>
        <taxon>Dioscorea</taxon>
    </lineage>
</organism>
<gene>
    <name evidence="16" type="ORF">J5N97_010487</name>
</gene>
<reference evidence="16" key="1">
    <citation type="submission" date="2021-03" db="EMBL/GenBank/DDBJ databases">
        <authorList>
            <person name="Li Z."/>
            <person name="Yang C."/>
        </authorList>
    </citation>
    <scope>NUCLEOTIDE SEQUENCE</scope>
    <source>
        <strain evidence="16">Dzin_1.0</strain>
        <tissue evidence="16">Leaf</tissue>
    </source>
</reference>
<feature type="transmembrane region" description="Helical" evidence="12">
    <location>
        <begin position="207"/>
        <end position="228"/>
    </location>
</feature>
<dbReference type="Pfam" id="PF04526">
    <property type="entry name" value="DUF568"/>
    <property type="match status" value="1"/>
</dbReference>
<feature type="region of interest" description="Disordered" evidence="11">
    <location>
        <begin position="344"/>
        <end position="365"/>
    </location>
</feature>
<dbReference type="FunFam" id="1.20.120.1770:FF:000007">
    <property type="entry name" value="Cytochrome b561 and DOMON domain-containing protein"/>
    <property type="match status" value="1"/>
</dbReference>
<feature type="region of interest" description="Disordered" evidence="11">
    <location>
        <begin position="131"/>
        <end position="154"/>
    </location>
</feature>
<keyword evidence="17" id="KW-1185">Reference proteome</keyword>
<dbReference type="SMART" id="SM00665">
    <property type="entry name" value="B561"/>
    <property type="match status" value="1"/>
</dbReference>
<evidence type="ECO:0000256" key="1">
    <source>
        <dbReference type="ARBA" id="ARBA00004141"/>
    </source>
</evidence>
<name>A0A9D5HNN2_9LILI</name>
<dbReference type="PANTHER" id="PTHR23130:SF167">
    <property type="entry name" value="CYTOCHROME B561 AND DOMON DOMAIN-CONTAINING PROTEIN"/>
    <property type="match status" value="1"/>
</dbReference>
<evidence type="ECO:0000259" key="14">
    <source>
        <dbReference type="PROSITE" id="PS50836"/>
    </source>
</evidence>
<proteinExistence type="predicted"/>
<dbReference type="AlphaFoldDB" id="A0A9D5HNN2"/>
<accession>A0A9D5HNN2</accession>
<feature type="binding site" description="axial binding residue" evidence="10">
    <location>
        <position position="245"/>
    </location>
    <ligand>
        <name>heme b</name>
        <dbReference type="ChEBI" id="CHEBI:60344"/>
        <label>1</label>
    </ligand>
    <ligandPart>
        <name>Fe</name>
        <dbReference type="ChEBI" id="CHEBI:18248"/>
    </ligandPart>
</feature>
<comment type="subcellular location">
    <subcellularLocation>
        <location evidence="1">Membrane</location>
        <topology evidence="1">Multi-pass membrane protein</topology>
    </subcellularLocation>
</comment>
<dbReference type="CDD" id="cd09629">
    <property type="entry name" value="DOMON_CIL1_like"/>
    <property type="match status" value="1"/>
</dbReference>
<dbReference type="GO" id="GO:0016020">
    <property type="term" value="C:membrane"/>
    <property type="evidence" value="ECO:0007669"/>
    <property type="project" value="UniProtKB-SubCell"/>
</dbReference>
<evidence type="ECO:0000256" key="10">
    <source>
        <dbReference type="PIRSR" id="PIRSR037471-1"/>
    </source>
</evidence>
<feature type="transmembrane region" description="Helical" evidence="12">
    <location>
        <begin position="179"/>
        <end position="200"/>
    </location>
</feature>
<feature type="chain" id="PRO_5039314391" description="Cytochrome b561 and DOMON domain-containing protein" evidence="13">
    <location>
        <begin position="24"/>
        <end position="365"/>
    </location>
</feature>
<evidence type="ECO:0000256" key="3">
    <source>
        <dbReference type="ARBA" id="ARBA00022692"/>
    </source>
</evidence>
<keyword evidence="3 12" id="KW-0812">Transmembrane</keyword>
<comment type="caution">
    <text evidence="16">The sequence shown here is derived from an EMBL/GenBank/DDBJ whole genome shotgun (WGS) entry which is preliminary data.</text>
</comment>
<feature type="binding site" description="axial binding residue" evidence="10">
    <location>
        <position position="178"/>
    </location>
    <ligand>
        <name>heme b</name>
        <dbReference type="ChEBI" id="CHEBI:60344"/>
        <label>1</label>
    </ligand>
    <ligandPart>
        <name>Fe</name>
        <dbReference type="ChEBI" id="CHEBI:18248"/>
    </ligandPart>
</feature>
<keyword evidence="2" id="KW-0813">Transport</keyword>
<feature type="binding site" description="axial binding residue" evidence="10">
    <location>
        <position position="281"/>
    </location>
    <ligand>
        <name>heme b</name>
        <dbReference type="ChEBI" id="CHEBI:60344"/>
        <label>1</label>
    </ligand>
    <ligandPart>
        <name>Fe</name>
        <dbReference type="ChEBI" id="CHEBI:18248"/>
    </ligandPart>
</feature>
<keyword evidence="4 10" id="KW-0479">Metal-binding</keyword>
<dbReference type="GO" id="GO:0046872">
    <property type="term" value="F:metal ion binding"/>
    <property type="evidence" value="ECO:0007669"/>
    <property type="project" value="UniProtKB-KW"/>
</dbReference>
<evidence type="ECO:0000256" key="7">
    <source>
        <dbReference type="ARBA" id="ARBA00022989"/>
    </source>
</evidence>
<keyword evidence="7 12" id="KW-1133">Transmembrane helix</keyword>
<evidence type="ECO:0000256" key="6">
    <source>
        <dbReference type="ARBA" id="ARBA00022982"/>
    </source>
</evidence>
<sequence>MAVSMIPLFLLPILLAGFRPSLAQTCLSDTFSSNRLFSSCNTLQYLGAAVHWNYHPDNATIDVAYRAPISSNGWVAWALNPTGQGMMGAQALFAFSGSDGVQVRELSNGVMTIFATLELPGNRTTVNQVWQAGPLSNGSPSQHSTTGDNIKSSGSIDLLSGSVSGGGSNSRQRRKNTHGVLNAVSWGVLMPIGAITARYMKVFADPAWFYLHVACQLSAYIVGVAGWGTGLKLGSESPGITYHKHRNIGIALFCLATLQVFALLLRPKKDHKYRLYWNIYHHAVGYCVITLSCVNIFKGFDILNPGDGWKTAYIAIIATLGGIALILEVVTWAIVLKRKSRDSEDKSHRGANGLNGYGGMQHQGV</sequence>
<dbReference type="InterPro" id="IPR006593">
    <property type="entry name" value="Cyt_b561/ferric_Rdtase_TM"/>
</dbReference>
<comment type="function">
    <text evidence="9">May act as a catecholamine-responsive trans-membrane electron transporter.</text>
</comment>
<protein>
    <recommendedName>
        <fullName evidence="18">Cytochrome b561 and DOMON domain-containing protein</fullName>
    </recommendedName>
</protein>
<evidence type="ECO:0008006" key="18">
    <source>
        <dbReference type="Google" id="ProtNLM"/>
    </source>
</evidence>
<feature type="transmembrane region" description="Helical" evidence="12">
    <location>
        <begin position="312"/>
        <end position="336"/>
    </location>
</feature>
<feature type="domain" description="DOMON" evidence="14">
    <location>
        <begin position="46"/>
        <end position="193"/>
    </location>
</feature>
<feature type="signal peptide" evidence="13">
    <location>
        <begin position="1"/>
        <end position="23"/>
    </location>
</feature>
<dbReference type="PROSITE" id="PS50939">
    <property type="entry name" value="CYTOCHROME_B561"/>
    <property type="match status" value="1"/>
</dbReference>
<keyword evidence="6" id="KW-0249">Electron transport</keyword>
<evidence type="ECO:0000256" key="8">
    <source>
        <dbReference type="ARBA" id="ARBA00023136"/>
    </source>
</evidence>
<evidence type="ECO:0000256" key="9">
    <source>
        <dbReference type="ARBA" id="ARBA00053871"/>
    </source>
</evidence>
<feature type="transmembrane region" description="Helical" evidence="12">
    <location>
        <begin position="277"/>
        <end position="300"/>
    </location>
</feature>
<feature type="binding site" description="axial binding residue" evidence="10">
    <location>
        <position position="212"/>
    </location>
    <ligand>
        <name>heme b</name>
        <dbReference type="ChEBI" id="CHEBI:60344"/>
        <label>1</label>
    </ligand>
    <ligandPart>
        <name>Fe</name>
        <dbReference type="ChEBI" id="CHEBI:18248"/>
    </ligandPart>
</feature>